<feature type="transmembrane region" description="Helical" evidence="1">
    <location>
        <begin position="90"/>
        <end position="123"/>
    </location>
</feature>
<dbReference type="EMBL" id="LR798275">
    <property type="protein sequence ID" value="CAB5219414.1"/>
    <property type="molecule type" value="Genomic_DNA"/>
</dbReference>
<organism evidence="3">
    <name type="scientific">uncultured Caudovirales phage</name>
    <dbReference type="NCBI Taxonomy" id="2100421"/>
    <lineage>
        <taxon>Viruses</taxon>
        <taxon>Duplodnaviria</taxon>
        <taxon>Heunggongvirae</taxon>
        <taxon>Uroviricota</taxon>
        <taxon>Caudoviricetes</taxon>
        <taxon>Peduoviridae</taxon>
        <taxon>Maltschvirus</taxon>
        <taxon>Maltschvirus maltsch</taxon>
    </lineage>
</organism>
<dbReference type="Gene3D" id="1.20.120.1220">
    <property type="match status" value="1"/>
</dbReference>
<keyword evidence="1" id="KW-0472">Membrane</keyword>
<dbReference type="Pfam" id="PF01478">
    <property type="entry name" value="Peptidase_A24"/>
    <property type="match status" value="1"/>
</dbReference>
<reference evidence="3" key="1">
    <citation type="submission" date="2020-04" db="EMBL/GenBank/DDBJ databases">
        <authorList>
            <person name="Chiriac C."/>
            <person name="Salcher M."/>
            <person name="Ghai R."/>
            <person name="Kavagutti S V."/>
        </authorList>
    </citation>
    <scope>NUCLEOTIDE SEQUENCE</scope>
</reference>
<protein>
    <submittedName>
        <fullName evidence="3">Prepilin type IV endopeptidase, peptidase domain containing protein</fullName>
    </submittedName>
</protein>
<keyword evidence="1" id="KW-0812">Transmembrane</keyword>
<evidence type="ECO:0000313" key="3">
    <source>
        <dbReference type="EMBL" id="CAB4128733.1"/>
    </source>
</evidence>
<dbReference type="InterPro" id="IPR000045">
    <property type="entry name" value="Prepilin_IV_endopep_pep"/>
</dbReference>
<proteinExistence type="predicted"/>
<evidence type="ECO:0000256" key="1">
    <source>
        <dbReference type="SAM" id="Phobius"/>
    </source>
</evidence>
<name>A0A6J5L5T3_9CAUD</name>
<feature type="transmembrane region" description="Helical" evidence="1">
    <location>
        <begin position="135"/>
        <end position="153"/>
    </location>
</feature>
<feature type="transmembrane region" description="Helical" evidence="1">
    <location>
        <begin position="59"/>
        <end position="78"/>
    </location>
</feature>
<feature type="domain" description="Prepilin type IV endopeptidase peptidase" evidence="2">
    <location>
        <begin position="14"/>
        <end position="113"/>
    </location>
</feature>
<feature type="transmembrane region" description="Helical" evidence="1">
    <location>
        <begin position="35"/>
        <end position="53"/>
    </location>
</feature>
<feature type="transmembrane region" description="Helical" evidence="1">
    <location>
        <begin position="6"/>
        <end position="23"/>
    </location>
</feature>
<sequence>MLEIVFQVLPVLYLLLASVPLIVIDIREHRLPNKIVLPSIPLTFFSWLVLAIADGLWVKFVVALSCAILAFAIGFTLNRFGLLGMGDAKLAFALVFVLAWFAWALALALPLLVFGLGALTVLWLYFTNRIRLNSSIPLGPHLIVSFAILLGIAL</sequence>
<dbReference type="GO" id="GO:0004190">
    <property type="term" value="F:aspartic-type endopeptidase activity"/>
    <property type="evidence" value="ECO:0007669"/>
    <property type="project" value="InterPro"/>
</dbReference>
<evidence type="ECO:0000259" key="2">
    <source>
        <dbReference type="Pfam" id="PF01478"/>
    </source>
</evidence>
<gene>
    <name evidence="3" type="ORF">UFOVP113_80</name>
    <name evidence="4" type="ORF">UFOVP225_67</name>
</gene>
<keyword evidence="1" id="KW-1133">Transmembrane helix</keyword>
<accession>A0A6J5L5T3</accession>
<dbReference type="EMBL" id="LR796231">
    <property type="protein sequence ID" value="CAB4128733.1"/>
    <property type="molecule type" value="Genomic_DNA"/>
</dbReference>
<dbReference type="GO" id="GO:0016020">
    <property type="term" value="C:membrane"/>
    <property type="evidence" value="ECO:0007669"/>
    <property type="project" value="InterPro"/>
</dbReference>
<evidence type="ECO:0000313" key="4">
    <source>
        <dbReference type="EMBL" id="CAB5219414.1"/>
    </source>
</evidence>